<name>A0ACC2T4E3_9FUNG</name>
<evidence type="ECO:0000313" key="2">
    <source>
        <dbReference type="Proteomes" id="UP001165960"/>
    </source>
</evidence>
<sequence>MQASECSFKKGAISYTSPLINIYSAGLVDGDKLMWKGPWSFFQDDVDFTRYYQDLMYNYNKTATVGCSNHDYCLGLKASFYWTAMPKDPWSFECQEGKACMSMLIHTGKGWSASQSNSSINHDTNHTTQAFDVRYLRNYDPPKQTLTFISYGPSEVQVFFNEVLVALKMQMIREDAGGYTPIEVLRICKFNPDKIPEGIFAIRYKK</sequence>
<proteinExistence type="predicted"/>
<dbReference type="EMBL" id="QTSX02003633">
    <property type="protein sequence ID" value="KAJ9069417.1"/>
    <property type="molecule type" value="Genomic_DNA"/>
</dbReference>
<gene>
    <name evidence="1" type="ORF">DSO57_1018803</name>
</gene>
<organism evidence="1 2">
    <name type="scientific">Entomophthora muscae</name>
    <dbReference type="NCBI Taxonomy" id="34485"/>
    <lineage>
        <taxon>Eukaryota</taxon>
        <taxon>Fungi</taxon>
        <taxon>Fungi incertae sedis</taxon>
        <taxon>Zoopagomycota</taxon>
        <taxon>Entomophthoromycotina</taxon>
        <taxon>Entomophthoromycetes</taxon>
        <taxon>Entomophthorales</taxon>
        <taxon>Entomophthoraceae</taxon>
        <taxon>Entomophthora</taxon>
    </lineage>
</organism>
<protein>
    <submittedName>
        <fullName evidence="1">Uncharacterized protein</fullName>
    </submittedName>
</protein>
<evidence type="ECO:0000313" key="1">
    <source>
        <dbReference type="EMBL" id="KAJ9069417.1"/>
    </source>
</evidence>
<reference evidence="1" key="1">
    <citation type="submission" date="2022-04" db="EMBL/GenBank/DDBJ databases">
        <title>Genome of the entomopathogenic fungus Entomophthora muscae.</title>
        <authorList>
            <person name="Elya C."/>
            <person name="Lovett B.R."/>
            <person name="Lee E."/>
            <person name="Macias A.M."/>
            <person name="Hajek A.E."/>
            <person name="De Bivort B.L."/>
            <person name="Kasson M.T."/>
            <person name="De Fine Licht H.H."/>
            <person name="Stajich J.E."/>
        </authorList>
    </citation>
    <scope>NUCLEOTIDE SEQUENCE</scope>
    <source>
        <strain evidence="1">Berkeley</strain>
    </source>
</reference>
<accession>A0ACC2T4E3</accession>
<comment type="caution">
    <text evidence="1">The sequence shown here is derived from an EMBL/GenBank/DDBJ whole genome shotgun (WGS) entry which is preliminary data.</text>
</comment>
<keyword evidence="2" id="KW-1185">Reference proteome</keyword>
<dbReference type="Proteomes" id="UP001165960">
    <property type="component" value="Unassembled WGS sequence"/>
</dbReference>